<name>A0A4R1B9G7_9BACT</name>
<sequence>MSRPVILLSFDVEEFDMPLEYAQPIGEAEQMEVGARGLEALMSVMNRYPEVRGTYFTTANFAQHFPAAVRALAERNEVASHTFYHTHFEVPDLLASRTTLEEITGKPVTGLRMPRMRPVAMSDVLAAGYRYDSSVNPCWLPGRYDNRHLPRNPYVQEGMLRFPASVTPRFRIPLFWLSFKNFPWPLFRKLLRDCLKADGYACLYFHPWEFINLDAYRIPGYAKRHAGPVLQRRLNTLIREFSGSCDFVPMEEYIGSAIVNRQS</sequence>
<evidence type="ECO:0000313" key="1">
    <source>
        <dbReference type="EMBL" id="TCJ13543.1"/>
    </source>
</evidence>
<accession>A0A4R1B9G7</accession>
<proteinExistence type="predicted"/>
<dbReference type="InterPro" id="IPR011330">
    <property type="entry name" value="Glyco_hydro/deAcase_b/a-brl"/>
</dbReference>
<protein>
    <submittedName>
        <fullName evidence="1">DUF3473 domain-containing protein</fullName>
    </submittedName>
</protein>
<dbReference type="Proteomes" id="UP000295334">
    <property type="component" value="Unassembled WGS sequence"/>
</dbReference>
<organism evidence="1 2">
    <name type="scientific">Flaviaesturariibacter flavus</name>
    <dbReference type="NCBI Taxonomy" id="2502780"/>
    <lineage>
        <taxon>Bacteria</taxon>
        <taxon>Pseudomonadati</taxon>
        <taxon>Bacteroidota</taxon>
        <taxon>Chitinophagia</taxon>
        <taxon>Chitinophagales</taxon>
        <taxon>Chitinophagaceae</taxon>
        <taxon>Flaviaestuariibacter</taxon>
    </lineage>
</organism>
<dbReference type="EMBL" id="SJZI01000044">
    <property type="protein sequence ID" value="TCJ13543.1"/>
    <property type="molecule type" value="Genomic_DNA"/>
</dbReference>
<reference evidence="1 2" key="1">
    <citation type="submission" date="2019-03" db="EMBL/GenBank/DDBJ databases">
        <authorList>
            <person name="Kim M.K.M."/>
        </authorList>
    </citation>
    <scope>NUCLEOTIDE SEQUENCE [LARGE SCALE GENOMIC DNA]</scope>
    <source>
        <strain evidence="1 2">17J68-12</strain>
    </source>
</reference>
<dbReference type="RefSeq" id="WP_131449744.1">
    <property type="nucleotide sequence ID" value="NZ_SJZI01000044.1"/>
</dbReference>
<dbReference type="OrthoDB" id="9806342at2"/>
<evidence type="ECO:0000313" key="2">
    <source>
        <dbReference type="Proteomes" id="UP000295334"/>
    </source>
</evidence>
<dbReference type="GO" id="GO:0005975">
    <property type="term" value="P:carbohydrate metabolic process"/>
    <property type="evidence" value="ECO:0007669"/>
    <property type="project" value="InterPro"/>
</dbReference>
<comment type="caution">
    <text evidence="1">The sequence shown here is derived from an EMBL/GenBank/DDBJ whole genome shotgun (WGS) entry which is preliminary data.</text>
</comment>
<gene>
    <name evidence="1" type="ORF">EPD60_12150</name>
</gene>
<dbReference type="SUPFAM" id="SSF88713">
    <property type="entry name" value="Glycoside hydrolase/deacetylase"/>
    <property type="match status" value="1"/>
</dbReference>
<keyword evidence="2" id="KW-1185">Reference proteome</keyword>
<dbReference type="Gene3D" id="3.20.20.370">
    <property type="entry name" value="Glycoside hydrolase/deacetylase"/>
    <property type="match status" value="1"/>
</dbReference>
<dbReference type="AlphaFoldDB" id="A0A4R1B9G7"/>